<keyword evidence="1" id="KW-0472">Membrane</keyword>
<dbReference type="STRING" id="455.Ljam_2302"/>
<dbReference type="OrthoDB" id="5634905at2"/>
<comment type="caution">
    <text evidence="2">The sequence shown here is derived from an EMBL/GenBank/DDBJ whole genome shotgun (WGS) entry which is preliminary data.</text>
</comment>
<feature type="transmembrane region" description="Helical" evidence="1">
    <location>
        <begin position="193"/>
        <end position="216"/>
    </location>
</feature>
<keyword evidence="5" id="KW-1185">Reference proteome</keyword>
<name>A0A0W0UJN4_9GAMM</name>
<reference evidence="3 5" key="2">
    <citation type="submission" date="2016-05" db="EMBL/GenBank/DDBJ databases">
        <authorList>
            <person name="Prochazka B."/>
            <person name="Indra A."/>
            <person name="Hasenberger P."/>
            <person name="Blaschitz M."/>
            <person name="Wagner L."/>
            <person name="Wewalka G."/>
            <person name="Sorschag S."/>
            <person name="Schmid D."/>
            <person name="Ruppitsch W."/>
        </authorList>
    </citation>
    <scope>NUCLEOTIDE SEQUENCE [LARGE SCALE GENOMIC DNA]</scope>
    <source>
        <strain evidence="3 5">974010_12</strain>
    </source>
</reference>
<feature type="transmembrane region" description="Helical" evidence="1">
    <location>
        <begin position="237"/>
        <end position="255"/>
    </location>
</feature>
<keyword evidence="1" id="KW-0812">Transmembrane</keyword>
<accession>A0A0W0UJN4</accession>
<evidence type="ECO:0000256" key="1">
    <source>
        <dbReference type="SAM" id="Phobius"/>
    </source>
</evidence>
<dbReference type="EMBL" id="LYOZ01000035">
    <property type="protein sequence ID" value="OCH97507.1"/>
    <property type="molecule type" value="Genomic_DNA"/>
</dbReference>
<dbReference type="EMBL" id="LNYG01000013">
    <property type="protein sequence ID" value="KTD08107.1"/>
    <property type="molecule type" value="Genomic_DNA"/>
</dbReference>
<evidence type="ECO:0000313" key="5">
    <source>
        <dbReference type="Proteomes" id="UP000093336"/>
    </source>
</evidence>
<dbReference type="Proteomes" id="UP000093336">
    <property type="component" value="Unassembled WGS sequence"/>
</dbReference>
<organism evidence="2 4">
    <name type="scientific">Legionella jamestowniensis</name>
    <dbReference type="NCBI Taxonomy" id="455"/>
    <lineage>
        <taxon>Bacteria</taxon>
        <taxon>Pseudomonadati</taxon>
        <taxon>Pseudomonadota</taxon>
        <taxon>Gammaproteobacteria</taxon>
        <taxon>Legionellales</taxon>
        <taxon>Legionellaceae</taxon>
        <taxon>Legionella</taxon>
    </lineage>
</organism>
<dbReference type="PATRIC" id="fig|455.5.peg.2422"/>
<proteinExistence type="predicted"/>
<keyword evidence="1" id="KW-1133">Transmembrane helix</keyword>
<dbReference type="InterPro" id="IPR009574">
    <property type="entry name" value="DUF1189"/>
</dbReference>
<dbReference type="RefSeq" id="WP_058450164.1">
    <property type="nucleotide sequence ID" value="NZ_CAAAJF010000017.1"/>
</dbReference>
<evidence type="ECO:0000313" key="4">
    <source>
        <dbReference type="Proteomes" id="UP000054715"/>
    </source>
</evidence>
<evidence type="ECO:0000313" key="2">
    <source>
        <dbReference type="EMBL" id="KTD08107.1"/>
    </source>
</evidence>
<gene>
    <name evidence="3" type="ORF">A8135_14365</name>
    <name evidence="2" type="ORF">Ljam_2302</name>
</gene>
<dbReference type="Proteomes" id="UP000054715">
    <property type="component" value="Unassembled WGS sequence"/>
</dbReference>
<evidence type="ECO:0008006" key="6">
    <source>
        <dbReference type="Google" id="ProtNLM"/>
    </source>
</evidence>
<sequence>MAEEKKFLRKIDAPFYNYFQAIVLSFFSRRLYVDVGKRWKGLGALYLLLVMFIVTIPFGIRIIFDFDTFFEQQLIEPIKQLPPIYIQNGKVSFDKPMPYFVKNKSGQVVSIIDTTGTVTTIDNAYPHLAALITKDKFYYRVPSPQFFFTKQPNKEKDPVYVQPLSENINQIFDGKTWVESSGLFKVKLISQLIIYPTIALVFFAINLVFLLVFALMGQFLARLFFHLTISYKQTSRLLAVSLTPQIVFLVLGLTFDWLFPGFGVVLIILLAFYFSFAVISLKRESQKLVVS</sequence>
<feature type="transmembrane region" description="Helical" evidence="1">
    <location>
        <begin position="44"/>
        <end position="64"/>
    </location>
</feature>
<feature type="transmembrane region" description="Helical" evidence="1">
    <location>
        <begin position="261"/>
        <end position="281"/>
    </location>
</feature>
<dbReference type="AlphaFoldDB" id="A0A0W0UJN4"/>
<reference evidence="2 4" key="1">
    <citation type="submission" date="2015-11" db="EMBL/GenBank/DDBJ databases">
        <title>Genomic analysis of 38 Legionella species identifies large and diverse effector repertoires.</title>
        <authorList>
            <person name="Burstein D."/>
            <person name="Amaro F."/>
            <person name="Zusman T."/>
            <person name="Lifshitz Z."/>
            <person name="Cohen O."/>
            <person name="Gilbert J.A."/>
            <person name="Pupko T."/>
            <person name="Shuman H.A."/>
            <person name="Segal G."/>
        </authorList>
    </citation>
    <scope>NUCLEOTIDE SEQUENCE [LARGE SCALE GENOMIC DNA]</scope>
    <source>
        <strain evidence="2 4">JA-26-G1-E2</strain>
    </source>
</reference>
<dbReference type="Pfam" id="PF06691">
    <property type="entry name" value="DUF1189"/>
    <property type="match status" value="1"/>
</dbReference>
<evidence type="ECO:0000313" key="3">
    <source>
        <dbReference type="EMBL" id="OCH97507.1"/>
    </source>
</evidence>
<protein>
    <recommendedName>
        <fullName evidence="6">DUF1189 domain-containing protein</fullName>
    </recommendedName>
</protein>